<dbReference type="EMBL" id="JAFJYH010000017">
    <property type="protein sequence ID" value="KAG4424766.1"/>
    <property type="molecule type" value="Genomic_DNA"/>
</dbReference>
<dbReference type="PANTHER" id="PTHR46910">
    <property type="entry name" value="TRANSCRIPTION FACTOR PDR1"/>
    <property type="match status" value="1"/>
</dbReference>
<gene>
    <name evidence="3" type="ORF">IFR04_002114</name>
</gene>
<keyword evidence="1" id="KW-0539">Nucleus</keyword>
<evidence type="ECO:0000313" key="4">
    <source>
        <dbReference type="Proteomes" id="UP000664132"/>
    </source>
</evidence>
<protein>
    <recommendedName>
        <fullName evidence="2">Xylanolytic transcriptional activator regulatory domain-containing protein</fullName>
    </recommendedName>
</protein>
<dbReference type="AlphaFoldDB" id="A0A8H7WH00"/>
<dbReference type="OrthoDB" id="103819at2759"/>
<evidence type="ECO:0000259" key="2">
    <source>
        <dbReference type="SMART" id="SM00906"/>
    </source>
</evidence>
<dbReference type="GO" id="GO:0003700">
    <property type="term" value="F:DNA-binding transcription factor activity"/>
    <property type="evidence" value="ECO:0007669"/>
    <property type="project" value="InterPro"/>
</dbReference>
<proteinExistence type="predicted"/>
<evidence type="ECO:0000256" key="1">
    <source>
        <dbReference type="ARBA" id="ARBA00023242"/>
    </source>
</evidence>
<dbReference type="Proteomes" id="UP000664132">
    <property type="component" value="Unassembled WGS sequence"/>
</dbReference>
<dbReference type="GO" id="GO:0006351">
    <property type="term" value="P:DNA-templated transcription"/>
    <property type="evidence" value="ECO:0007669"/>
    <property type="project" value="InterPro"/>
</dbReference>
<organism evidence="3 4">
    <name type="scientific">Cadophora malorum</name>
    <dbReference type="NCBI Taxonomy" id="108018"/>
    <lineage>
        <taxon>Eukaryota</taxon>
        <taxon>Fungi</taxon>
        <taxon>Dikarya</taxon>
        <taxon>Ascomycota</taxon>
        <taxon>Pezizomycotina</taxon>
        <taxon>Leotiomycetes</taxon>
        <taxon>Helotiales</taxon>
        <taxon>Ploettnerulaceae</taxon>
        <taxon>Cadophora</taxon>
    </lineage>
</organism>
<dbReference type="CDD" id="cd12148">
    <property type="entry name" value="fungal_TF_MHR"/>
    <property type="match status" value="1"/>
</dbReference>
<dbReference type="InterPro" id="IPR007219">
    <property type="entry name" value="XnlR_reg_dom"/>
</dbReference>
<keyword evidence="4" id="KW-1185">Reference proteome</keyword>
<reference evidence="3" key="1">
    <citation type="submission" date="2021-02" db="EMBL/GenBank/DDBJ databases">
        <title>Genome sequence Cadophora malorum strain M34.</title>
        <authorList>
            <person name="Stefanovic E."/>
            <person name="Vu D."/>
            <person name="Scully C."/>
            <person name="Dijksterhuis J."/>
            <person name="Roader J."/>
            <person name="Houbraken J."/>
        </authorList>
    </citation>
    <scope>NUCLEOTIDE SEQUENCE</scope>
    <source>
        <strain evidence="3">M34</strain>
    </source>
</reference>
<dbReference type="GO" id="GO:0008270">
    <property type="term" value="F:zinc ion binding"/>
    <property type="evidence" value="ECO:0007669"/>
    <property type="project" value="InterPro"/>
</dbReference>
<dbReference type="PANTHER" id="PTHR46910:SF5">
    <property type="entry name" value="ZN(II)2CYS6 TRANSCRIPTION FACTOR (EUROFUNG)"/>
    <property type="match status" value="1"/>
</dbReference>
<name>A0A8H7WH00_9HELO</name>
<dbReference type="SMART" id="SM00906">
    <property type="entry name" value="Fungal_trans"/>
    <property type="match status" value="1"/>
</dbReference>
<evidence type="ECO:0000313" key="3">
    <source>
        <dbReference type="EMBL" id="KAG4424766.1"/>
    </source>
</evidence>
<dbReference type="Pfam" id="PF04082">
    <property type="entry name" value="Fungal_trans"/>
    <property type="match status" value="1"/>
</dbReference>
<sequence>MSSEQNPKDRGGDIDGPTKLGDLLLPKAIRCDKTSPCSSCQIAKLPCRVASKVSDSRPRAPASSYHEKHFNLIHESLRDIKERIGKLDVNQAASASAASGDLCIVATESEAPSVPETAFQSETSFDSHSVQASVTAEYSAAEVVHNDLDQEIHASLTALKSLLRDQGAPSSSNNLSFPRAVTRSNVPKVELPPMPVIIEVLKKASTRIPLVILHSGLRDDSLLEELCKKIYFPTKHVSKGEMTLMNGLLFYVFGEYCMDGGTSSSRYPTYAKLCERNFVAGLQDYDCLVTPTLENIQSLLLGALKAQEDSRPALCWTFVSTGARLCQILGYHREAVISRDPPKLAEAKRHVFWMLYMIDKTLSLNLGHTSNFPSHDIDVNMYSPSENPKVAPWNRVMISFAEFSKLQGRLYDELYSVRARREQADVRARTIEELVSCFYGWHADFKQIDTEGAQCRSDLDLIIGSSDFIFYSVLTILYGAQTSPAAAIRISSQRYEVARLSLECHVRNWTSLSPNDISKCGIYSDWLIDYASFAPFLVVFTHAIAAHSQSDVSLLSQTLTTLESMRSRSETHTKLCQKCRVFLRFAKAFVQSQSQNPSSGFQNEEDGSFIFSTTATTMMGDSVGYLADVGVGAGAEFPGYYGLGAGNGDLESMSAFLGSCFGEGSMMGGIWNTGYQAP</sequence>
<dbReference type="InterPro" id="IPR050987">
    <property type="entry name" value="AtrR-like"/>
</dbReference>
<dbReference type="GO" id="GO:0003677">
    <property type="term" value="F:DNA binding"/>
    <property type="evidence" value="ECO:0007669"/>
    <property type="project" value="InterPro"/>
</dbReference>
<feature type="domain" description="Xylanolytic transcriptional activator regulatory" evidence="2">
    <location>
        <begin position="315"/>
        <end position="388"/>
    </location>
</feature>
<accession>A0A8H7WH00</accession>
<comment type="caution">
    <text evidence="3">The sequence shown here is derived from an EMBL/GenBank/DDBJ whole genome shotgun (WGS) entry which is preliminary data.</text>
</comment>